<evidence type="ECO:0000256" key="9">
    <source>
        <dbReference type="SAM" id="Phobius"/>
    </source>
</evidence>
<dbReference type="InterPro" id="IPR017452">
    <property type="entry name" value="GPCR_Rhodpsn_7TM"/>
</dbReference>
<sequence>MKQNSLNQITTQTNFKLGNSSATTNGAPYDASLDTMTLLEIVVLLVTLVAGFFGNALIVGVVLSNRQMRTRTNIFLTQLAITGMGVCLFCIPFMVTALIKQSWVLGEAFCKLNAFVVPFWFALSIFTLTVISVHKYFSIVHPLKKMITHDRSLLIIIVVWLSAFACAIGPILGWTEIVYKPSSSMCGPSYPHNASEMSHTVFLLCCVYLFPVLAMTFLYCRIARAVKLHCKRIRDTAIIDDRGILAQKKIIITLVFVVAAFVACWTPFFIYGVLTLVTDVTLFSRHFLRSAYICGFLHSVCTPIILGARNPRFRRGFKELVTFRGIRRNSLSFTAATAGSSQCESPRRPSSDYLAEKRCSVWFLSSQNSLLSLEPEPTYRRRKLRWIETYL</sequence>
<keyword evidence="5" id="KW-0297">G-protein coupled receptor</keyword>
<gene>
    <name evidence="11" type="ORF">PEVE_00036582</name>
</gene>
<evidence type="ECO:0000256" key="3">
    <source>
        <dbReference type="ARBA" id="ARBA00022692"/>
    </source>
</evidence>
<dbReference type="EMBL" id="CALNXI010000587">
    <property type="protein sequence ID" value="CAH3029696.1"/>
    <property type="molecule type" value="Genomic_DNA"/>
</dbReference>
<evidence type="ECO:0000256" key="2">
    <source>
        <dbReference type="ARBA" id="ARBA00022475"/>
    </source>
</evidence>
<dbReference type="PROSITE" id="PS50262">
    <property type="entry name" value="G_PROTEIN_RECEP_F1_2"/>
    <property type="match status" value="1"/>
</dbReference>
<dbReference type="CDD" id="cd00637">
    <property type="entry name" value="7tm_classA_rhodopsin-like"/>
    <property type="match status" value="1"/>
</dbReference>
<dbReference type="Pfam" id="PF00001">
    <property type="entry name" value="7tm_1"/>
    <property type="match status" value="1"/>
</dbReference>
<evidence type="ECO:0000256" key="6">
    <source>
        <dbReference type="ARBA" id="ARBA00023136"/>
    </source>
</evidence>
<dbReference type="SUPFAM" id="SSF81321">
    <property type="entry name" value="Family A G protein-coupled receptor-like"/>
    <property type="match status" value="1"/>
</dbReference>
<keyword evidence="2" id="KW-1003">Cell membrane</keyword>
<dbReference type="PANTHER" id="PTHR22752">
    <property type="entry name" value="G PROTEIN-COUPLED RECEPTOR"/>
    <property type="match status" value="1"/>
</dbReference>
<evidence type="ECO:0000259" key="10">
    <source>
        <dbReference type="PROSITE" id="PS50262"/>
    </source>
</evidence>
<evidence type="ECO:0000256" key="1">
    <source>
        <dbReference type="ARBA" id="ARBA00004651"/>
    </source>
</evidence>
<keyword evidence="7" id="KW-0675">Receptor</keyword>
<dbReference type="Gene3D" id="1.20.1070.10">
    <property type="entry name" value="Rhodopsin 7-helix transmembrane proteins"/>
    <property type="match status" value="1"/>
</dbReference>
<feature type="transmembrane region" description="Helical" evidence="9">
    <location>
        <begin position="201"/>
        <end position="222"/>
    </location>
</feature>
<feature type="transmembrane region" description="Helical" evidence="9">
    <location>
        <begin position="250"/>
        <end position="270"/>
    </location>
</feature>
<dbReference type="Proteomes" id="UP001159427">
    <property type="component" value="Unassembled WGS sequence"/>
</dbReference>
<dbReference type="InterPro" id="IPR000276">
    <property type="entry name" value="GPCR_Rhodpsn"/>
</dbReference>
<evidence type="ECO:0000256" key="7">
    <source>
        <dbReference type="ARBA" id="ARBA00023170"/>
    </source>
</evidence>
<feature type="transmembrane region" description="Helical" evidence="9">
    <location>
        <begin position="115"/>
        <end position="133"/>
    </location>
</feature>
<accession>A0ABN8MLF7</accession>
<keyword evidence="12" id="KW-1185">Reference proteome</keyword>
<feature type="transmembrane region" description="Helical" evidence="9">
    <location>
        <begin position="41"/>
        <end position="63"/>
    </location>
</feature>
<feature type="transmembrane region" description="Helical" evidence="9">
    <location>
        <begin position="153"/>
        <end position="175"/>
    </location>
</feature>
<keyword evidence="8" id="KW-0807">Transducer</keyword>
<proteinExistence type="predicted"/>
<evidence type="ECO:0000313" key="12">
    <source>
        <dbReference type="Proteomes" id="UP001159427"/>
    </source>
</evidence>
<keyword evidence="4 9" id="KW-1133">Transmembrane helix</keyword>
<dbReference type="SMART" id="SM01381">
    <property type="entry name" value="7TM_GPCR_Srsx"/>
    <property type="match status" value="1"/>
</dbReference>
<protein>
    <recommendedName>
        <fullName evidence="10">G-protein coupled receptors family 1 profile domain-containing protein</fullName>
    </recommendedName>
</protein>
<comment type="subcellular location">
    <subcellularLocation>
        <location evidence="1">Cell membrane</location>
        <topology evidence="1">Multi-pass membrane protein</topology>
    </subcellularLocation>
</comment>
<evidence type="ECO:0000313" key="11">
    <source>
        <dbReference type="EMBL" id="CAH3029696.1"/>
    </source>
</evidence>
<evidence type="ECO:0000256" key="8">
    <source>
        <dbReference type="ARBA" id="ARBA00023224"/>
    </source>
</evidence>
<evidence type="ECO:0000256" key="5">
    <source>
        <dbReference type="ARBA" id="ARBA00023040"/>
    </source>
</evidence>
<dbReference type="PRINTS" id="PR00237">
    <property type="entry name" value="GPCRRHODOPSN"/>
</dbReference>
<reference evidence="11 12" key="1">
    <citation type="submission" date="2022-05" db="EMBL/GenBank/DDBJ databases">
        <authorList>
            <consortium name="Genoscope - CEA"/>
            <person name="William W."/>
        </authorList>
    </citation>
    <scope>NUCLEOTIDE SEQUENCE [LARGE SCALE GENOMIC DNA]</scope>
</reference>
<keyword evidence="3 9" id="KW-0812">Transmembrane</keyword>
<organism evidence="11 12">
    <name type="scientific">Porites evermanni</name>
    <dbReference type="NCBI Taxonomy" id="104178"/>
    <lineage>
        <taxon>Eukaryota</taxon>
        <taxon>Metazoa</taxon>
        <taxon>Cnidaria</taxon>
        <taxon>Anthozoa</taxon>
        <taxon>Hexacorallia</taxon>
        <taxon>Scleractinia</taxon>
        <taxon>Fungiina</taxon>
        <taxon>Poritidae</taxon>
        <taxon>Porites</taxon>
    </lineage>
</organism>
<name>A0ABN8MLF7_9CNID</name>
<feature type="transmembrane region" description="Helical" evidence="9">
    <location>
        <begin position="75"/>
        <end position="95"/>
    </location>
</feature>
<feature type="domain" description="G-protein coupled receptors family 1 profile" evidence="10">
    <location>
        <begin position="54"/>
        <end position="306"/>
    </location>
</feature>
<comment type="caution">
    <text evidence="11">The sequence shown here is derived from an EMBL/GenBank/DDBJ whole genome shotgun (WGS) entry which is preliminary data.</text>
</comment>
<keyword evidence="6 9" id="KW-0472">Membrane</keyword>
<feature type="transmembrane region" description="Helical" evidence="9">
    <location>
        <begin position="290"/>
        <end position="308"/>
    </location>
</feature>
<evidence type="ECO:0000256" key="4">
    <source>
        <dbReference type="ARBA" id="ARBA00022989"/>
    </source>
</evidence>